<dbReference type="CDD" id="cd03219">
    <property type="entry name" value="ABC_Mj1267_LivG_branched"/>
    <property type="match status" value="1"/>
</dbReference>
<dbReference type="InterPro" id="IPR017871">
    <property type="entry name" value="ABC_transporter-like_CS"/>
</dbReference>
<name>A0A6J6Z4U8_9ZZZZ</name>
<reference evidence="5" key="1">
    <citation type="submission" date="2020-05" db="EMBL/GenBank/DDBJ databases">
        <authorList>
            <person name="Chiriac C."/>
            <person name="Salcher M."/>
            <person name="Ghai R."/>
            <person name="Kavagutti S V."/>
        </authorList>
    </citation>
    <scope>NUCLEOTIDE SEQUENCE</scope>
</reference>
<evidence type="ECO:0000313" key="5">
    <source>
        <dbReference type="EMBL" id="CAB4816742.1"/>
    </source>
</evidence>
<dbReference type="GO" id="GO:0005524">
    <property type="term" value="F:ATP binding"/>
    <property type="evidence" value="ECO:0007669"/>
    <property type="project" value="UniProtKB-KW"/>
</dbReference>
<dbReference type="PROSITE" id="PS50893">
    <property type="entry name" value="ABC_TRANSPORTER_2"/>
    <property type="match status" value="1"/>
</dbReference>
<dbReference type="SUPFAM" id="SSF52540">
    <property type="entry name" value="P-loop containing nucleoside triphosphate hydrolases"/>
    <property type="match status" value="1"/>
</dbReference>
<feature type="domain" description="ABC transporter" evidence="4">
    <location>
        <begin position="5"/>
        <end position="247"/>
    </location>
</feature>
<dbReference type="PROSITE" id="PS00211">
    <property type="entry name" value="ABC_TRANSPORTER_1"/>
    <property type="match status" value="1"/>
</dbReference>
<evidence type="ECO:0000256" key="2">
    <source>
        <dbReference type="ARBA" id="ARBA00022741"/>
    </source>
</evidence>
<dbReference type="GO" id="GO:0016887">
    <property type="term" value="F:ATP hydrolysis activity"/>
    <property type="evidence" value="ECO:0007669"/>
    <property type="project" value="InterPro"/>
</dbReference>
<dbReference type="PANTHER" id="PTHR45772">
    <property type="entry name" value="CONSERVED COMPONENT OF ABC TRANSPORTER FOR NATURAL AMINO ACIDS-RELATED"/>
    <property type="match status" value="1"/>
</dbReference>
<dbReference type="EMBL" id="CAFBPM010000001">
    <property type="protein sequence ID" value="CAB5007346.1"/>
    <property type="molecule type" value="Genomic_DNA"/>
</dbReference>
<proteinExistence type="predicted"/>
<accession>A0A6J6Z4U8</accession>
<organism evidence="5">
    <name type="scientific">freshwater metagenome</name>
    <dbReference type="NCBI Taxonomy" id="449393"/>
    <lineage>
        <taxon>unclassified sequences</taxon>
        <taxon>metagenomes</taxon>
        <taxon>ecological metagenomes</taxon>
    </lineage>
</organism>
<dbReference type="EMBL" id="CAFABE010000003">
    <property type="protein sequence ID" value="CAB4816742.1"/>
    <property type="molecule type" value="Genomic_DNA"/>
</dbReference>
<evidence type="ECO:0000256" key="3">
    <source>
        <dbReference type="ARBA" id="ARBA00022840"/>
    </source>
</evidence>
<dbReference type="InterPro" id="IPR051120">
    <property type="entry name" value="ABC_AA/LPS_Transport"/>
</dbReference>
<keyword evidence="2" id="KW-0547">Nucleotide-binding</keyword>
<dbReference type="InterPro" id="IPR027417">
    <property type="entry name" value="P-loop_NTPase"/>
</dbReference>
<dbReference type="SMART" id="SM00382">
    <property type="entry name" value="AAA"/>
    <property type="match status" value="1"/>
</dbReference>
<keyword evidence="1" id="KW-0813">Transport</keyword>
<dbReference type="Pfam" id="PF00005">
    <property type="entry name" value="ABC_tran"/>
    <property type="match status" value="1"/>
</dbReference>
<sequence length="249" mass="26424">MTALLEVTDLCVDYSGLRAVDGLSISLAHGTIMGLIGPNGAGKTTTIDALCGFVPQVRGSILLDGHPIDSLPPHMRARAGLVRTFQSIELFVDLSVEENLLVATSTSRWWSPFVDAVAPRRHVHRDDVNLALDTVGLRSLATARPSDLSHGQRRLVGVARALASRPKLVLLDEPAAGLDPAETASLGQMLRNLPELGIAVLLVDHDMSLVLDVCDRLTVVDFGQVIASGVPMDVREDPSVISAYLGGGS</sequence>
<dbReference type="EMBL" id="CAFBLT010000001">
    <property type="protein sequence ID" value="CAB4873721.1"/>
    <property type="molecule type" value="Genomic_DNA"/>
</dbReference>
<dbReference type="Pfam" id="PF12399">
    <property type="entry name" value="BCA_ABC_TP_C"/>
    <property type="match status" value="1"/>
</dbReference>
<dbReference type="InterPro" id="IPR003439">
    <property type="entry name" value="ABC_transporter-like_ATP-bd"/>
</dbReference>
<dbReference type="Gene3D" id="3.40.50.300">
    <property type="entry name" value="P-loop containing nucleotide triphosphate hydrolases"/>
    <property type="match status" value="1"/>
</dbReference>
<dbReference type="InterPro" id="IPR032823">
    <property type="entry name" value="BCA_ABC_TP_C"/>
</dbReference>
<gene>
    <name evidence="5" type="ORF">UFOPK3164_00119</name>
    <name evidence="6" type="ORF">UFOPK3427_00982</name>
    <name evidence="7" type="ORF">UFOPK4112_00103</name>
</gene>
<evidence type="ECO:0000313" key="6">
    <source>
        <dbReference type="EMBL" id="CAB4873721.1"/>
    </source>
</evidence>
<protein>
    <submittedName>
        <fullName evidence="5">Unannotated protein</fullName>
    </submittedName>
</protein>
<evidence type="ECO:0000259" key="4">
    <source>
        <dbReference type="PROSITE" id="PS50893"/>
    </source>
</evidence>
<keyword evidence="3" id="KW-0067">ATP-binding</keyword>
<dbReference type="GO" id="GO:0005886">
    <property type="term" value="C:plasma membrane"/>
    <property type="evidence" value="ECO:0007669"/>
    <property type="project" value="TreeGrafter"/>
</dbReference>
<dbReference type="AlphaFoldDB" id="A0A6J6Z4U8"/>
<evidence type="ECO:0000313" key="7">
    <source>
        <dbReference type="EMBL" id="CAB5007346.1"/>
    </source>
</evidence>
<evidence type="ECO:0000256" key="1">
    <source>
        <dbReference type="ARBA" id="ARBA00022448"/>
    </source>
</evidence>
<dbReference type="InterPro" id="IPR003593">
    <property type="entry name" value="AAA+_ATPase"/>
</dbReference>